<dbReference type="EMBL" id="JAWWNJ010000019">
    <property type="protein sequence ID" value="KAK7035860.1"/>
    <property type="molecule type" value="Genomic_DNA"/>
</dbReference>
<evidence type="ECO:0000313" key="1">
    <source>
        <dbReference type="EMBL" id="KAK7035860.1"/>
    </source>
</evidence>
<gene>
    <name evidence="1" type="ORF">R3P38DRAFT_2909401</name>
</gene>
<name>A0AAW0CB24_9AGAR</name>
<keyword evidence="2" id="KW-1185">Reference proteome</keyword>
<proteinExistence type="predicted"/>
<accession>A0AAW0CB24</accession>
<reference evidence="1 2" key="1">
    <citation type="journal article" date="2024" name="J Genomics">
        <title>Draft genome sequencing and assembly of Favolaschia claudopus CIRM-BRFM 2984 isolated from oak limbs.</title>
        <authorList>
            <person name="Navarro D."/>
            <person name="Drula E."/>
            <person name="Chaduli D."/>
            <person name="Cazenave R."/>
            <person name="Ahrendt S."/>
            <person name="Wang J."/>
            <person name="Lipzen A."/>
            <person name="Daum C."/>
            <person name="Barry K."/>
            <person name="Grigoriev I.V."/>
            <person name="Favel A."/>
            <person name="Rosso M.N."/>
            <person name="Martin F."/>
        </authorList>
    </citation>
    <scope>NUCLEOTIDE SEQUENCE [LARGE SCALE GENOMIC DNA]</scope>
    <source>
        <strain evidence="1 2">CIRM-BRFM 2984</strain>
    </source>
</reference>
<dbReference type="AlphaFoldDB" id="A0AAW0CB24"/>
<evidence type="ECO:0000313" key="2">
    <source>
        <dbReference type="Proteomes" id="UP001362999"/>
    </source>
</evidence>
<organism evidence="1 2">
    <name type="scientific">Favolaschia claudopus</name>
    <dbReference type="NCBI Taxonomy" id="2862362"/>
    <lineage>
        <taxon>Eukaryota</taxon>
        <taxon>Fungi</taxon>
        <taxon>Dikarya</taxon>
        <taxon>Basidiomycota</taxon>
        <taxon>Agaricomycotina</taxon>
        <taxon>Agaricomycetes</taxon>
        <taxon>Agaricomycetidae</taxon>
        <taxon>Agaricales</taxon>
        <taxon>Marasmiineae</taxon>
        <taxon>Mycenaceae</taxon>
        <taxon>Favolaschia</taxon>
    </lineage>
</organism>
<protein>
    <submittedName>
        <fullName evidence="1">Uncharacterized protein</fullName>
    </submittedName>
</protein>
<comment type="caution">
    <text evidence="1">The sequence shown here is derived from an EMBL/GenBank/DDBJ whole genome shotgun (WGS) entry which is preliminary data.</text>
</comment>
<dbReference type="Proteomes" id="UP001362999">
    <property type="component" value="Unassembled WGS sequence"/>
</dbReference>
<sequence>MTSRPRLCRFFQEDVTFLIPQKDSRELLFPSNMSGTASISGILSGPVIGTGPMLLFGAVRSNPKALDKSDEFFHVMNKVICLEEGDLEDVIEAIRGRMPEDCHTAHNSEEEMDYDDDSHIAQFCAHPAVCRRLQRFTAGDSNTGCGRGVWDEDVFIRFHWPNIEMICLTGHDKVHGNVSGTALKTLASRPYLAPKLKSLSLIDQQTGVQSGVKVLSRARPMLWIYTGDTVGNSMAAQSLGEEEQMFTWLGGKIVGV</sequence>